<accession>A0ACB8U0Q9</accession>
<sequence length="358" mass="35638">MSRYGLIAFFVYSLLSSVSAAPIYMREVPQEHSHEAQLRAVRTLLQTNNPNQIQDPVFGLLGNAAAAAGAGKITDLDCLQMFTADQAFTNAKAAGDVEGMTNALIFRAIERNTGKVGLASATCTQTATNPEIAAISQHQDPASSGAAATNKAITLELAKQIASIGGNPQDALKSGTFKPGDVNDATAKGNTCDDANDAQGCIFSQNLIVNDATADEINAAVAGVSASSGSNNASGGAAAAGTSSSECATVTVTVTPDAAAAAATTTAAAAATTTAAAAASGSNLQTFTGALGGLTAPAVTTGGRGFVVQGSDDFLNSAAALGRSCDIQHNQCANKANSGGGFTVGACDQQNNQCHAAI</sequence>
<gene>
    <name evidence="1" type="ORF">BDY19DRAFT_907248</name>
</gene>
<evidence type="ECO:0000313" key="1">
    <source>
        <dbReference type="EMBL" id="KAI0087811.1"/>
    </source>
</evidence>
<evidence type="ECO:0000313" key="2">
    <source>
        <dbReference type="Proteomes" id="UP001055072"/>
    </source>
</evidence>
<proteinExistence type="predicted"/>
<keyword evidence="2" id="KW-1185">Reference proteome</keyword>
<dbReference type="Proteomes" id="UP001055072">
    <property type="component" value="Unassembled WGS sequence"/>
</dbReference>
<dbReference type="EMBL" id="MU274916">
    <property type="protein sequence ID" value="KAI0087811.1"/>
    <property type="molecule type" value="Genomic_DNA"/>
</dbReference>
<name>A0ACB8U0Q9_9APHY</name>
<organism evidence="1 2">
    <name type="scientific">Irpex rosettiformis</name>
    <dbReference type="NCBI Taxonomy" id="378272"/>
    <lineage>
        <taxon>Eukaryota</taxon>
        <taxon>Fungi</taxon>
        <taxon>Dikarya</taxon>
        <taxon>Basidiomycota</taxon>
        <taxon>Agaricomycotina</taxon>
        <taxon>Agaricomycetes</taxon>
        <taxon>Polyporales</taxon>
        <taxon>Irpicaceae</taxon>
        <taxon>Irpex</taxon>
    </lineage>
</organism>
<reference evidence="1" key="1">
    <citation type="journal article" date="2021" name="Environ. Microbiol.">
        <title>Gene family expansions and transcriptome signatures uncover fungal adaptations to wood decay.</title>
        <authorList>
            <person name="Hage H."/>
            <person name="Miyauchi S."/>
            <person name="Viragh M."/>
            <person name="Drula E."/>
            <person name="Min B."/>
            <person name="Chaduli D."/>
            <person name="Navarro D."/>
            <person name="Favel A."/>
            <person name="Norest M."/>
            <person name="Lesage-Meessen L."/>
            <person name="Balint B."/>
            <person name="Merenyi Z."/>
            <person name="de Eugenio L."/>
            <person name="Morin E."/>
            <person name="Martinez A.T."/>
            <person name="Baldrian P."/>
            <person name="Stursova M."/>
            <person name="Martinez M.J."/>
            <person name="Novotny C."/>
            <person name="Magnuson J.K."/>
            <person name="Spatafora J.W."/>
            <person name="Maurice S."/>
            <person name="Pangilinan J."/>
            <person name="Andreopoulos W."/>
            <person name="LaButti K."/>
            <person name="Hundley H."/>
            <person name="Na H."/>
            <person name="Kuo A."/>
            <person name="Barry K."/>
            <person name="Lipzen A."/>
            <person name="Henrissat B."/>
            <person name="Riley R."/>
            <person name="Ahrendt S."/>
            <person name="Nagy L.G."/>
            <person name="Grigoriev I.V."/>
            <person name="Martin F."/>
            <person name="Rosso M.N."/>
        </authorList>
    </citation>
    <scope>NUCLEOTIDE SEQUENCE</scope>
    <source>
        <strain evidence="1">CBS 384.51</strain>
    </source>
</reference>
<protein>
    <submittedName>
        <fullName evidence="1">Uncharacterized protein</fullName>
    </submittedName>
</protein>
<comment type="caution">
    <text evidence="1">The sequence shown here is derived from an EMBL/GenBank/DDBJ whole genome shotgun (WGS) entry which is preliminary data.</text>
</comment>